<dbReference type="InterPro" id="IPR018561">
    <property type="entry name" value="AosR"/>
</dbReference>
<evidence type="ECO:0000313" key="1">
    <source>
        <dbReference type="EMBL" id="SVA76047.1"/>
    </source>
</evidence>
<sequence>MVRRRRPVAFARSGGLVEVRLGDEERDLVANLAGQFRSLLSEDAGPDQRRLYPTAYLDDPERDADYAALVHDDLLRSRLEAADVVSATVGNETLDPGELEQWMVVLNSLRLVIGTRLDISEADEFDPEAPDVAERSLLLWLGLLLEEAVEASLGFLR</sequence>
<name>A0A381YHZ5_9ZZZZ</name>
<dbReference type="AlphaFoldDB" id="A0A381YHZ5"/>
<dbReference type="EMBL" id="UINC01018166">
    <property type="protein sequence ID" value="SVA76047.1"/>
    <property type="molecule type" value="Genomic_DNA"/>
</dbReference>
<accession>A0A381YHZ5</accession>
<proteinExistence type="predicted"/>
<dbReference type="Pfam" id="PF09438">
    <property type="entry name" value="DUF2017"/>
    <property type="match status" value="1"/>
</dbReference>
<protein>
    <submittedName>
        <fullName evidence="1">Uncharacterized protein</fullName>
    </submittedName>
</protein>
<gene>
    <name evidence="1" type="ORF">METZ01_LOCUS128901</name>
</gene>
<organism evidence="1">
    <name type="scientific">marine metagenome</name>
    <dbReference type="NCBI Taxonomy" id="408172"/>
    <lineage>
        <taxon>unclassified sequences</taxon>
        <taxon>metagenomes</taxon>
        <taxon>ecological metagenomes</taxon>
    </lineage>
</organism>
<reference evidence="1" key="1">
    <citation type="submission" date="2018-05" db="EMBL/GenBank/DDBJ databases">
        <authorList>
            <person name="Lanie J.A."/>
            <person name="Ng W.-L."/>
            <person name="Kazmierczak K.M."/>
            <person name="Andrzejewski T.M."/>
            <person name="Davidsen T.M."/>
            <person name="Wayne K.J."/>
            <person name="Tettelin H."/>
            <person name="Glass J.I."/>
            <person name="Rusch D."/>
            <person name="Podicherti R."/>
            <person name="Tsui H.-C.T."/>
            <person name="Winkler M.E."/>
        </authorList>
    </citation>
    <scope>NUCLEOTIDE SEQUENCE</scope>
</reference>